<accession>A0A2S1QUH0</accession>
<dbReference type="Pfam" id="PF00873">
    <property type="entry name" value="ACR_tran"/>
    <property type="match status" value="1"/>
</dbReference>
<keyword evidence="6 9" id="KW-0812">Transmembrane</keyword>
<reference evidence="10 11" key="1">
    <citation type="submission" date="2018-04" db="EMBL/GenBank/DDBJ databases">
        <title>Genome sequencing of Flavobacterium sp. HYN0059.</title>
        <authorList>
            <person name="Yi H."/>
            <person name="Baek C."/>
        </authorList>
    </citation>
    <scope>NUCLEOTIDE SEQUENCE [LARGE SCALE GENOMIC DNA]</scope>
    <source>
        <strain evidence="10 11">HYN0059</strain>
    </source>
</reference>
<sequence>MFSKFIQRPVFAIVISIMIVFMGSLSIMQLPTSQFPEIAPTTVNIFIAYPGASADVLVKSTLITLENAINGVQDARYVATDATSAGEATLRIIFEPGTDPNQAVIRVKTRVDQVMPLLPELVQREGVVITPIQPSMLMYVNLYAKNKTMDEKFLYNYASVKMIPEINRIKGVGRTQILGSRTYAMRIWLNPERMRAYNISVDEVMKALGEQSIVGRPGRIGQSSGIQAQSLEYVLTYKGRFSEPSEYENVIIRANAGGEAIRLKDIGRAELGSEFFDIYSNLDGHPSASIVLKQNYGSNASDVIKNVKLKLEEMRQTFPPGMDYKISYDVSQFLDASIEQVVHTLRDAFILVAIVVFIFLGDWRSTLIPILAVPVSLIGAFFAIQMFGLSINLVTLFALVLAIGIVVDDAIVVVEAVHAKFEEFPHISPYLAVKKVLGEITGAIIAITAVMVSVFLPISFMSGPVGTFYRQFSITMASSIVISAIVALTLTPVLCAMLLKNHHGHEKKKNILTKGLDSFNRGFDKMTGKYVGLLRNIVSRRLVTFVVLIAFCAGTFYVNKILPGGFIPIEDQGTIYAIIQTPPGSTLETTNQVSQRLQKICEEVDGVESVSSLAGYEIMTEGRGSNAGTCLINLKPWHDRKHKVTEIMEELEGKTRNLGAKIEFFEPPAIPGFGSSGGFSMRLLDKNTTTDYQDFDKVNKQFMDELGKRKELTGLFTFFAANYPQYELVIDNNLAMQKGVSIGEAMENLNIMVGSTYEQGFIKFNRFFKVYVQSDPKFRRLPSDILNMFVKNDKGEMVPYSAFMKLVKGQGPNEITRYNMYNSAAIQGLPAKGYTTADAIAAVKEVAEKLPKGYGIAWEGLSYDEANRGNESVYIFLIVLAFVYFVLAAQYESFIIPLAVVFSLPVGVFGTFLMLKLMGLENNIYAQIGLIMLVGLLGKNAVLIVEFAVQKRHEGFTIFEAAIEGAKVRFRPILMTSFAFIAGLIPLIIATGAGAIGNKTIGGAALGGMLFGTVFGVIIVPGLYYIFGSMADGRKLIKFEDESSLSDSLAHQVDNFATNNDETNETK</sequence>
<feature type="transmembrane region" description="Helical" evidence="9">
    <location>
        <begin position="970"/>
        <end position="989"/>
    </location>
</feature>
<feature type="transmembrane region" description="Helical" evidence="9">
    <location>
        <begin position="898"/>
        <end position="918"/>
    </location>
</feature>
<dbReference type="PRINTS" id="PR00702">
    <property type="entry name" value="ACRIFLAVINRP"/>
</dbReference>
<evidence type="ECO:0000256" key="4">
    <source>
        <dbReference type="ARBA" id="ARBA00022475"/>
    </source>
</evidence>
<comment type="subcellular location">
    <subcellularLocation>
        <location evidence="1">Cell inner membrane</location>
        <topology evidence="1">Multi-pass membrane protein</topology>
    </subcellularLocation>
</comment>
<keyword evidence="11" id="KW-1185">Reference proteome</keyword>
<dbReference type="EMBL" id="CP029186">
    <property type="protein sequence ID" value="AWH84034.1"/>
    <property type="molecule type" value="Genomic_DNA"/>
</dbReference>
<evidence type="ECO:0000256" key="3">
    <source>
        <dbReference type="ARBA" id="ARBA00022448"/>
    </source>
</evidence>
<dbReference type="Gene3D" id="3.30.70.1440">
    <property type="entry name" value="Multidrug efflux transporter AcrB pore domain"/>
    <property type="match status" value="1"/>
</dbReference>
<evidence type="ECO:0000256" key="9">
    <source>
        <dbReference type="SAM" id="Phobius"/>
    </source>
</evidence>
<name>A0A2S1QUH0_9FLAO</name>
<feature type="transmembrane region" description="Helical" evidence="9">
    <location>
        <begin position="472"/>
        <end position="499"/>
    </location>
</feature>
<dbReference type="Gene3D" id="1.20.1640.10">
    <property type="entry name" value="Multidrug efflux transporter AcrB transmembrane domain"/>
    <property type="match status" value="2"/>
</dbReference>
<dbReference type="KEGG" id="falb:HYN59_02420"/>
<feature type="transmembrane region" description="Helical" evidence="9">
    <location>
        <begin position="1001"/>
        <end position="1027"/>
    </location>
</feature>
<dbReference type="Gene3D" id="3.30.70.1430">
    <property type="entry name" value="Multidrug efflux transporter AcrB pore domain"/>
    <property type="match status" value="2"/>
</dbReference>
<evidence type="ECO:0000313" key="10">
    <source>
        <dbReference type="EMBL" id="AWH84034.1"/>
    </source>
</evidence>
<evidence type="ECO:0000256" key="5">
    <source>
        <dbReference type="ARBA" id="ARBA00022519"/>
    </source>
</evidence>
<dbReference type="GO" id="GO:0009636">
    <property type="term" value="P:response to toxic substance"/>
    <property type="evidence" value="ECO:0007669"/>
    <property type="project" value="UniProtKB-ARBA"/>
</dbReference>
<keyword evidence="3" id="KW-0813">Transport</keyword>
<dbReference type="GO" id="GO:0042910">
    <property type="term" value="F:xenobiotic transmembrane transporter activity"/>
    <property type="evidence" value="ECO:0007669"/>
    <property type="project" value="TreeGrafter"/>
</dbReference>
<keyword evidence="4" id="KW-1003">Cell membrane</keyword>
<feature type="transmembrane region" description="Helical" evidence="9">
    <location>
        <begin position="393"/>
        <end position="417"/>
    </location>
</feature>
<dbReference type="OrthoDB" id="9758940at2"/>
<dbReference type="InterPro" id="IPR027463">
    <property type="entry name" value="AcrB_DN_DC_subdom"/>
</dbReference>
<dbReference type="GO" id="GO:0005886">
    <property type="term" value="C:plasma membrane"/>
    <property type="evidence" value="ECO:0007669"/>
    <property type="project" value="UniProtKB-SubCell"/>
</dbReference>
<feature type="transmembrane region" description="Helical" evidence="9">
    <location>
        <begin position="924"/>
        <end position="949"/>
    </location>
</feature>
<feature type="transmembrane region" description="Helical" evidence="9">
    <location>
        <begin position="437"/>
        <end position="460"/>
    </location>
</feature>
<gene>
    <name evidence="10" type="ORF">HYN59_02420</name>
</gene>
<dbReference type="Proteomes" id="UP000244929">
    <property type="component" value="Chromosome"/>
</dbReference>
<keyword evidence="7 9" id="KW-1133">Transmembrane helix</keyword>
<dbReference type="InterPro" id="IPR004764">
    <property type="entry name" value="MdtF-like"/>
</dbReference>
<dbReference type="SUPFAM" id="SSF82693">
    <property type="entry name" value="Multidrug efflux transporter AcrB pore domain, PN1, PN2, PC1 and PC2 subdomains"/>
    <property type="match status" value="3"/>
</dbReference>
<keyword evidence="8 9" id="KW-0472">Membrane</keyword>
<dbReference type="PANTHER" id="PTHR32063:SF9">
    <property type="entry name" value="SIMILAR TO MULTIDRUG RESISTANCE PROTEIN MEXB"/>
    <property type="match status" value="1"/>
</dbReference>
<evidence type="ECO:0000256" key="6">
    <source>
        <dbReference type="ARBA" id="ARBA00022692"/>
    </source>
</evidence>
<evidence type="ECO:0000256" key="8">
    <source>
        <dbReference type="ARBA" id="ARBA00023136"/>
    </source>
</evidence>
<dbReference type="SUPFAM" id="SSF82866">
    <property type="entry name" value="Multidrug efflux transporter AcrB transmembrane domain"/>
    <property type="match status" value="2"/>
</dbReference>
<proteinExistence type="inferred from homology"/>
<protein>
    <submittedName>
        <fullName evidence="10">Hydrophobe/amphiphile efflux-1 family RND transporter</fullName>
    </submittedName>
</protein>
<dbReference type="Gene3D" id="3.30.2090.10">
    <property type="entry name" value="Multidrug efflux transporter AcrB TolC docking domain, DN and DC subdomains"/>
    <property type="match status" value="2"/>
</dbReference>
<feature type="transmembrane region" description="Helical" evidence="9">
    <location>
        <begin position="341"/>
        <end position="360"/>
    </location>
</feature>
<evidence type="ECO:0000256" key="2">
    <source>
        <dbReference type="ARBA" id="ARBA00010942"/>
    </source>
</evidence>
<dbReference type="Gene3D" id="3.30.70.1320">
    <property type="entry name" value="Multidrug efflux transporter AcrB pore domain like"/>
    <property type="match status" value="1"/>
</dbReference>
<organism evidence="10 11">
    <name type="scientific">Flavobacterium album</name>
    <dbReference type="NCBI Taxonomy" id="2175091"/>
    <lineage>
        <taxon>Bacteria</taxon>
        <taxon>Pseudomonadati</taxon>
        <taxon>Bacteroidota</taxon>
        <taxon>Flavobacteriia</taxon>
        <taxon>Flavobacteriales</taxon>
        <taxon>Flavobacteriaceae</taxon>
        <taxon>Flavobacterium</taxon>
    </lineage>
</organism>
<keyword evidence="5" id="KW-0997">Cell inner membrane</keyword>
<feature type="transmembrane region" description="Helical" evidence="9">
    <location>
        <begin position="9"/>
        <end position="28"/>
    </location>
</feature>
<dbReference type="PANTHER" id="PTHR32063">
    <property type="match status" value="1"/>
</dbReference>
<dbReference type="AlphaFoldDB" id="A0A2S1QUH0"/>
<evidence type="ECO:0000313" key="11">
    <source>
        <dbReference type="Proteomes" id="UP000244929"/>
    </source>
</evidence>
<dbReference type="FunFam" id="1.20.1640.10:FF:000001">
    <property type="entry name" value="Efflux pump membrane transporter"/>
    <property type="match status" value="1"/>
</dbReference>
<feature type="transmembrane region" description="Helical" evidence="9">
    <location>
        <begin position="542"/>
        <end position="558"/>
    </location>
</feature>
<dbReference type="RefSeq" id="WP_108776744.1">
    <property type="nucleotide sequence ID" value="NZ_CP029186.1"/>
</dbReference>
<dbReference type="SUPFAM" id="SSF82714">
    <property type="entry name" value="Multidrug efflux transporter AcrB TolC docking domain, DN and DC subdomains"/>
    <property type="match status" value="2"/>
</dbReference>
<dbReference type="InterPro" id="IPR001036">
    <property type="entry name" value="Acrflvin-R"/>
</dbReference>
<feature type="transmembrane region" description="Helical" evidence="9">
    <location>
        <begin position="873"/>
        <end position="891"/>
    </location>
</feature>
<feature type="transmembrane region" description="Helical" evidence="9">
    <location>
        <begin position="367"/>
        <end position="387"/>
    </location>
</feature>
<evidence type="ECO:0000256" key="7">
    <source>
        <dbReference type="ARBA" id="ARBA00022989"/>
    </source>
</evidence>
<evidence type="ECO:0000256" key="1">
    <source>
        <dbReference type="ARBA" id="ARBA00004429"/>
    </source>
</evidence>
<dbReference type="NCBIfam" id="TIGR00915">
    <property type="entry name" value="2A0602"/>
    <property type="match status" value="1"/>
</dbReference>
<dbReference type="GO" id="GO:0015562">
    <property type="term" value="F:efflux transmembrane transporter activity"/>
    <property type="evidence" value="ECO:0007669"/>
    <property type="project" value="InterPro"/>
</dbReference>
<comment type="similarity">
    <text evidence="2">Belongs to the resistance-nodulation-cell division (RND) (TC 2.A.6) family.</text>
</comment>